<gene>
    <name evidence="3" type="ORF">DY000_02050328</name>
</gene>
<feature type="compositionally biased region" description="Polar residues" evidence="1">
    <location>
        <begin position="107"/>
        <end position="117"/>
    </location>
</feature>
<evidence type="ECO:0000256" key="1">
    <source>
        <dbReference type="SAM" id="MobiDB-lite"/>
    </source>
</evidence>
<accession>A0ABQ7EPT2</accession>
<keyword evidence="2" id="KW-0472">Membrane</keyword>
<feature type="region of interest" description="Disordered" evidence="1">
    <location>
        <begin position="107"/>
        <end position="136"/>
    </location>
</feature>
<reference evidence="3 4" key="1">
    <citation type="journal article" date="2020" name="BMC Genomics">
        <title>Intraspecific diversification of the crop wild relative Brassica cretica Lam. using demographic model selection.</title>
        <authorList>
            <person name="Kioukis A."/>
            <person name="Michalopoulou V.A."/>
            <person name="Briers L."/>
            <person name="Pirintsos S."/>
            <person name="Studholme D.J."/>
            <person name="Pavlidis P."/>
            <person name="Sarris P.F."/>
        </authorList>
    </citation>
    <scope>NUCLEOTIDE SEQUENCE [LARGE SCALE GENOMIC DNA]</scope>
    <source>
        <strain evidence="4">cv. PFS-1207/04</strain>
    </source>
</reference>
<keyword evidence="4" id="KW-1185">Reference proteome</keyword>
<organism evidence="3 4">
    <name type="scientific">Brassica cretica</name>
    <name type="common">Mustard</name>
    <dbReference type="NCBI Taxonomy" id="69181"/>
    <lineage>
        <taxon>Eukaryota</taxon>
        <taxon>Viridiplantae</taxon>
        <taxon>Streptophyta</taxon>
        <taxon>Embryophyta</taxon>
        <taxon>Tracheophyta</taxon>
        <taxon>Spermatophyta</taxon>
        <taxon>Magnoliopsida</taxon>
        <taxon>eudicotyledons</taxon>
        <taxon>Gunneridae</taxon>
        <taxon>Pentapetalae</taxon>
        <taxon>rosids</taxon>
        <taxon>malvids</taxon>
        <taxon>Brassicales</taxon>
        <taxon>Brassicaceae</taxon>
        <taxon>Brassiceae</taxon>
        <taxon>Brassica</taxon>
    </lineage>
</organism>
<feature type="compositionally biased region" description="Polar residues" evidence="1">
    <location>
        <begin position="127"/>
        <end position="136"/>
    </location>
</feature>
<feature type="transmembrane region" description="Helical" evidence="2">
    <location>
        <begin position="41"/>
        <end position="61"/>
    </location>
</feature>
<comment type="caution">
    <text evidence="3">The sequence shown here is derived from an EMBL/GenBank/DDBJ whole genome shotgun (WGS) entry which is preliminary data.</text>
</comment>
<proteinExistence type="predicted"/>
<protein>
    <submittedName>
        <fullName evidence="3">Uncharacterized protein</fullName>
    </submittedName>
</protein>
<dbReference type="EMBL" id="QGKV02000297">
    <property type="protein sequence ID" value="KAF3605571.1"/>
    <property type="molecule type" value="Genomic_DNA"/>
</dbReference>
<sequence>MTLEVVCRYGTIVNRGIIILETGGWHQVDHGHLTLNLTSLAVLYSFAGLVGGTSGIILIFINKREIESLRNLVADNVNGRYERMDLANLTKAMECLMFVFLGMQKTRGGQRNRTEPIQTEPKPIQTEPKSISNSFG</sequence>
<dbReference type="Proteomes" id="UP000266723">
    <property type="component" value="Unassembled WGS sequence"/>
</dbReference>
<evidence type="ECO:0000313" key="4">
    <source>
        <dbReference type="Proteomes" id="UP000266723"/>
    </source>
</evidence>
<name>A0ABQ7EPT2_BRACR</name>
<evidence type="ECO:0000313" key="3">
    <source>
        <dbReference type="EMBL" id="KAF3605571.1"/>
    </source>
</evidence>
<evidence type="ECO:0000256" key="2">
    <source>
        <dbReference type="SAM" id="Phobius"/>
    </source>
</evidence>
<keyword evidence="2" id="KW-1133">Transmembrane helix</keyword>
<keyword evidence="2" id="KW-0812">Transmembrane</keyword>